<keyword evidence="1" id="KW-1133">Transmembrane helix</keyword>
<comment type="caution">
    <text evidence="2">The sequence shown here is derived from an EMBL/GenBank/DDBJ whole genome shotgun (WGS) entry which is preliminary data.</text>
</comment>
<feature type="transmembrane region" description="Helical" evidence="1">
    <location>
        <begin position="12"/>
        <end position="36"/>
    </location>
</feature>
<gene>
    <name evidence="2" type="ORF">FNW02_12735</name>
</gene>
<evidence type="ECO:0000256" key="1">
    <source>
        <dbReference type="SAM" id="Phobius"/>
    </source>
</evidence>
<name>A0AA40SX54_9NOST</name>
<feature type="transmembrane region" description="Helical" evidence="1">
    <location>
        <begin position="42"/>
        <end position="65"/>
    </location>
</feature>
<evidence type="ECO:0000313" key="3">
    <source>
        <dbReference type="Proteomes" id="UP001165986"/>
    </source>
</evidence>
<dbReference type="AlphaFoldDB" id="A0AA40SX54"/>
<evidence type="ECO:0000313" key="2">
    <source>
        <dbReference type="EMBL" id="MBD6616674.1"/>
    </source>
</evidence>
<reference evidence="2" key="1">
    <citation type="submission" date="2019-07" db="EMBL/GenBank/DDBJ databases">
        <title>Toxilogical consequences of a new and cryptic species of cyanobacteria (Komarekiella delphini-convector) recovered from the epidermis of a bottlenose dolphin and 1500 ft. in the air.</title>
        <authorList>
            <person name="Brown A.O."/>
            <person name="Dvorak P."/>
            <person name="Villanueva C.D."/>
            <person name="Foss A.J."/>
            <person name="Garvey A.D."/>
            <person name="Gibson Q.A."/>
            <person name="Johansen J.R."/>
            <person name="Casamatta D.A."/>
        </authorList>
    </citation>
    <scope>NUCLEOTIDE SEQUENCE</scope>
    <source>
        <strain evidence="2">SJRDD-AB1</strain>
    </source>
</reference>
<dbReference type="Proteomes" id="UP001165986">
    <property type="component" value="Unassembled WGS sequence"/>
</dbReference>
<proteinExistence type="predicted"/>
<dbReference type="RefSeq" id="WP_191757904.1">
    <property type="nucleotide sequence ID" value="NZ_VJXY01000011.1"/>
</dbReference>
<feature type="transmembrane region" description="Helical" evidence="1">
    <location>
        <begin position="72"/>
        <end position="93"/>
    </location>
</feature>
<dbReference type="EMBL" id="VJXY01000011">
    <property type="protein sequence ID" value="MBD6616674.1"/>
    <property type="molecule type" value="Genomic_DNA"/>
</dbReference>
<accession>A0AA40SX54</accession>
<protein>
    <submittedName>
        <fullName evidence="2">Uncharacterized protein</fullName>
    </submittedName>
</protein>
<keyword evidence="1" id="KW-0472">Membrane</keyword>
<organism evidence="2 3">
    <name type="scientific">Komarekiella delphini-convector SJRDD-AB1</name>
    <dbReference type="NCBI Taxonomy" id="2593771"/>
    <lineage>
        <taxon>Bacteria</taxon>
        <taxon>Bacillati</taxon>
        <taxon>Cyanobacteriota</taxon>
        <taxon>Cyanophyceae</taxon>
        <taxon>Nostocales</taxon>
        <taxon>Nostocaceae</taxon>
        <taxon>Komarekiella</taxon>
        <taxon>Komarekiella delphini-convector</taxon>
    </lineage>
</organism>
<sequence length="109" mass="12248">MRFILMAIAINLIIATIHWLIWISLTSASMFGVPILDKMKALLAVALSISLMMIYATLAQLILLLKTPKRSFWVISTIGTAIFLPPIILEFLGVSSWKNPNLWIFSTFP</sequence>
<keyword evidence="1" id="KW-0812">Transmembrane</keyword>
<keyword evidence="3" id="KW-1185">Reference proteome</keyword>